<gene>
    <name evidence="1" type="ORF">SAMN02746009_02105</name>
</gene>
<accession>A0A1M6XVR7</accession>
<proteinExistence type="predicted"/>
<dbReference type="AlphaFoldDB" id="A0A1M6XVR7"/>
<dbReference type="EMBL" id="FRAS01000010">
    <property type="protein sequence ID" value="SHL10081.1"/>
    <property type="molecule type" value="Genomic_DNA"/>
</dbReference>
<name>A0A1M6XVR7_9BACT</name>
<protein>
    <submittedName>
        <fullName evidence="1">Uncharacterized protein</fullName>
    </submittedName>
</protein>
<dbReference type="RefSeq" id="WP_073284271.1">
    <property type="nucleotide sequence ID" value="NZ_FRAS01000010.1"/>
</dbReference>
<organism evidence="1 2">
    <name type="scientific">Hymenobacter psychrotolerans DSM 18569</name>
    <dbReference type="NCBI Taxonomy" id="1121959"/>
    <lineage>
        <taxon>Bacteria</taxon>
        <taxon>Pseudomonadati</taxon>
        <taxon>Bacteroidota</taxon>
        <taxon>Cytophagia</taxon>
        <taxon>Cytophagales</taxon>
        <taxon>Hymenobacteraceae</taxon>
        <taxon>Hymenobacter</taxon>
    </lineage>
</organism>
<dbReference type="OrthoDB" id="885672at2"/>
<dbReference type="Proteomes" id="UP000183947">
    <property type="component" value="Unassembled WGS sequence"/>
</dbReference>
<reference evidence="2" key="1">
    <citation type="submission" date="2016-11" db="EMBL/GenBank/DDBJ databases">
        <authorList>
            <person name="Varghese N."/>
            <person name="Submissions S."/>
        </authorList>
    </citation>
    <scope>NUCLEOTIDE SEQUENCE [LARGE SCALE GENOMIC DNA]</scope>
    <source>
        <strain evidence="2">DSM 18569</strain>
    </source>
</reference>
<evidence type="ECO:0000313" key="2">
    <source>
        <dbReference type="Proteomes" id="UP000183947"/>
    </source>
</evidence>
<keyword evidence="2" id="KW-1185">Reference proteome</keyword>
<sequence length="83" mass="9042">MPIDSAANSNQLVRYHLQLPESLEEQQLIAIRDLLTEHHFLVDRLGPGEAVVASTQGADPDWVPIKKAMKAIGSPIQAVTTAE</sequence>
<evidence type="ECO:0000313" key="1">
    <source>
        <dbReference type="EMBL" id="SHL10081.1"/>
    </source>
</evidence>